<dbReference type="Pfam" id="PF00583">
    <property type="entry name" value="Acetyltransf_1"/>
    <property type="match status" value="1"/>
</dbReference>
<keyword evidence="4" id="KW-1185">Reference proteome</keyword>
<proteinExistence type="predicted"/>
<dbReference type="RefSeq" id="WP_261695721.1">
    <property type="nucleotide sequence ID" value="NZ_CP104694.1"/>
</dbReference>
<evidence type="ECO:0000259" key="2">
    <source>
        <dbReference type="PROSITE" id="PS51186"/>
    </source>
</evidence>
<accession>A0ABY6BG52</accession>
<dbReference type="EMBL" id="CP104694">
    <property type="protein sequence ID" value="UXI68762.1"/>
    <property type="molecule type" value="Genomic_DNA"/>
</dbReference>
<reference evidence="3" key="1">
    <citation type="submission" date="2022-09" db="EMBL/GenBank/DDBJ databases">
        <title>Tahibacter sp. nov., isolated from a fresh water.</title>
        <authorList>
            <person name="Baek J.H."/>
            <person name="Lee J.K."/>
            <person name="Kim J.M."/>
            <person name="Jeon C.O."/>
        </authorList>
    </citation>
    <scope>NUCLEOTIDE SEQUENCE</scope>
    <source>
        <strain evidence="3">W38</strain>
    </source>
</reference>
<dbReference type="InterPro" id="IPR000182">
    <property type="entry name" value="GNAT_dom"/>
</dbReference>
<sequence>MSSDSVSIIPQTGDYVRAAGELIVAIQRDEFGFAMSIDNQPDLVDVDGYYRLGKGNFWIALSEGRVIGTIALKDIGNGQGALRKMFVHPDFRGAAAGVAQRLLQVLLDWCQVQGFQTVFLGTTERFQAAHRFYERNGFVPVAQEDLPAAFPLMGVDTRFYVRRLGARSSAQ</sequence>
<dbReference type="InterPro" id="IPR016181">
    <property type="entry name" value="Acyl_CoA_acyltransferase"/>
</dbReference>
<feature type="domain" description="N-acetyltransferase" evidence="2">
    <location>
        <begin position="10"/>
        <end position="162"/>
    </location>
</feature>
<dbReference type="Gene3D" id="3.40.630.30">
    <property type="match status" value="1"/>
</dbReference>
<dbReference type="PROSITE" id="PS51186">
    <property type="entry name" value="GNAT"/>
    <property type="match status" value="1"/>
</dbReference>
<dbReference type="SUPFAM" id="SSF55729">
    <property type="entry name" value="Acyl-CoA N-acyltransferases (Nat)"/>
    <property type="match status" value="1"/>
</dbReference>
<organism evidence="3 4">
    <name type="scientific">Tahibacter amnicola</name>
    <dbReference type="NCBI Taxonomy" id="2976241"/>
    <lineage>
        <taxon>Bacteria</taxon>
        <taxon>Pseudomonadati</taxon>
        <taxon>Pseudomonadota</taxon>
        <taxon>Gammaproteobacteria</taxon>
        <taxon>Lysobacterales</taxon>
        <taxon>Rhodanobacteraceae</taxon>
        <taxon>Tahibacter</taxon>
    </lineage>
</organism>
<protein>
    <submittedName>
        <fullName evidence="3">GNAT family N-acetyltransferase</fullName>
    </submittedName>
</protein>
<dbReference type="PANTHER" id="PTHR13947">
    <property type="entry name" value="GNAT FAMILY N-ACETYLTRANSFERASE"/>
    <property type="match status" value="1"/>
</dbReference>
<keyword evidence="1" id="KW-0808">Transferase</keyword>
<name>A0ABY6BG52_9GAMM</name>
<dbReference type="InterPro" id="IPR050769">
    <property type="entry name" value="NAT_camello-type"/>
</dbReference>
<dbReference type="PANTHER" id="PTHR13947:SF37">
    <property type="entry name" value="LD18367P"/>
    <property type="match status" value="1"/>
</dbReference>
<evidence type="ECO:0000313" key="4">
    <source>
        <dbReference type="Proteomes" id="UP001064632"/>
    </source>
</evidence>
<evidence type="ECO:0000256" key="1">
    <source>
        <dbReference type="ARBA" id="ARBA00022679"/>
    </source>
</evidence>
<dbReference type="Proteomes" id="UP001064632">
    <property type="component" value="Chromosome"/>
</dbReference>
<dbReference type="CDD" id="cd04301">
    <property type="entry name" value="NAT_SF"/>
    <property type="match status" value="1"/>
</dbReference>
<gene>
    <name evidence="3" type="ORF">N4264_03665</name>
</gene>
<evidence type="ECO:0000313" key="3">
    <source>
        <dbReference type="EMBL" id="UXI68762.1"/>
    </source>
</evidence>